<sequence length="75" mass="8322">MDCNSDDSLWDLQFGFGIDHLVDLIPDEPLAAYLFLSPLVLNLNNMDLLNKDQQSLLSTLVDFSPATITLVIAVK</sequence>
<organism evidence="1 2">
    <name type="scientific">Camelus dromedarius</name>
    <name type="common">Dromedary</name>
    <name type="synonym">Arabian camel</name>
    <dbReference type="NCBI Taxonomy" id="9838"/>
    <lineage>
        <taxon>Eukaryota</taxon>
        <taxon>Metazoa</taxon>
        <taxon>Chordata</taxon>
        <taxon>Craniata</taxon>
        <taxon>Vertebrata</taxon>
        <taxon>Euteleostomi</taxon>
        <taxon>Mammalia</taxon>
        <taxon>Eutheria</taxon>
        <taxon>Laurasiatheria</taxon>
        <taxon>Artiodactyla</taxon>
        <taxon>Tylopoda</taxon>
        <taxon>Camelidae</taxon>
        <taxon>Camelus</taxon>
    </lineage>
</organism>
<evidence type="ECO:0000313" key="2">
    <source>
        <dbReference type="Proteomes" id="UP000299084"/>
    </source>
</evidence>
<evidence type="ECO:0000313" key="1">
    <source>
        <dbReference type="EMBL" id="KAB1257192.1"/>
    </source>
</evidence>
<protein>
    <submittedName>
        <fullName evidence="1">Uncharacterized protein</fullName>
    </submittedName>
</protein>
<keyword evidence="2" id="KW-1185">Reference proteome</keyword>
<proteinExistence type="predicted"/>
<name>A0A5N4CE31_CAMDR</name>
<dbReference type="AlphaFoldDB" id="A0A5N4CE31"/>
<accession>A0A5N4CE31</accession>
<dbReference type="EMBL" id="JWIN03000027">
    <property type="protein sequence ID" value="KAB1257192.1"/>
    <property type="molecule type" value="Genomic_DNA"/>
</dbReference>
<comment type="caution">
    <text evidence="1">The sequence shown here is derived from an EMBL/GenBank/DDBJ whole genome shotgun (WGS) entry which is preliminary data.</text>
</comment>
<reference evidence="1 2" key="1">
    <citation type="journal article" date="2019" name="Mol. Ecol. Resour.">
        <title>Improving Illumina assemblies with Hi-C and long reads: an example with the North African dromedary.</title>
        <authorList>
            <person name="Elbers J.P."/>
            <person name="Rogers M.F."/>
            <person name="Perelman P.L."/>
            <person name="Proskuryakova A.A."/>
            <person name="Serdyukova N.A."/>
            <person name="Johnson W.E."/>
            <person name="Horin P."/>
            <person name="Corander J."/>
            <person name="Murphy D."/>
            <person name="Burger P.A."/>
        </authorList>
    </citation>
    <scope>NUCLEOTIDE SEQUENCE [LARGE SCALE GENOMIC DNA]</scope>
    <source>
        <strain evidence="1">Drom800</strain>
        <tissue evidence="1">Blood</tissue>
    </source>
</reference>
<gene>
    <name evidence="1" type="ORF">Cadr_000026250</name>
</gene>
<dbReference type="Proteomes" id="UP000299084">
    <property type="component" value="Unassembled WGS sequence"/>
</dbReference>